<keyword evidence="1" id="KW-0732">Signal</keyword>
<dbReference type="Proteomes" id="UP000580250">
    <property type="component" value="Unassembled WGS sequence"/>
</dbReference>
<dbReference type="AlphaFoldDB" id="A0A6V7WE38"/>
<evidence type="ECO:0000313" key="2">
    <source>
        <dbReference type="EMBL" id="CAD2185263.1"/>
    </source>
</evidence>
<proteinExistence type="predicted"/>
<protein>
    <submittedName>
        <fullName evidence="2">Uncharacterized protein</fullName>
    </submittedName>
</protein>
<reference evidence="2 3" key="1">
    <citation type="submission" date="2020-08" db="EMBL/GenBank/DDBJ databases">
        <authorList>
            <person name="Koutsovoulos G."/>
            <person name="Danchin GJ E."/>
        </authorList>
    </citation>
    <scope>NUCLEOTIDE SEQUENCE [LARGE SCALE GENOMIC DNA]</scope>
</reference>
<sequence length="70" mass="7900">MNPKIIFYFLLIILVFYSNKVDGKGKGRSPRRGPTCAYTDQACTSRLPCCNDKQKCNNGGNPSHGDYCHW</sequence>
<organism evidence="2 3">
    <name type="scientific">Meloidogyne enterolobii</name>
    <name type="common">Root-knot nematode worm</name>
    <name type="synonym">Meloidogyne mayaguensis</name>
    <dbReference type="NCBI Taxonomy" id="390850"/>
    <lineage>
        <taxon>Eukaryota</taxon>
        <taxon>Metazoa</taxon>
        <taxon>Ecdysozoa</taxon>
        <taxon>Nematoda</taxon>
        <taxon>Chromadorea</taxon>
        <taxon>Rhabditida</taxon>
        <taxon>Tylenchina</taxon>
        <taxon>Tylenchomorpha</taxon>
        <taxon>Tylenchoidea</taxon>
        <taxon>Meloidogynidae</taxon>
        <taxon>Meloidogyninae</taxon>
        <taxon>Meloidogyne</taxon>
    </lineage>
</organism>
<accession>A0A6V7WE38</accession>
<dbReference type="EMBL" id="CAJEWN010000538">
    <property type="protein sequence ID" value="CAD2185263.1"/>
    <property type="molecule type" value="Genomic_DNA"/>
</dbReference>
<feature type="chain" id="PRO_5027683265" evidence="1">
    <location>
        <begin position="24"/>
        <end position="70"/>
    </location>
</feature>
<feature type="signal peptide" evidence="1">
    <location>
        <begin position="1"/>
        <end position="23"/>
    </location>
</feature>
<name>A0A6V7WE38_MELEN</name>
<evidence type="ECO:0000313" key="3">
    <source>
        <dbReference type="Proteomes" id="UP000580250"/>
    </source>
</evidence>
<comment type="caution">
    <text evidence="2">The sequence shown here is derived from an EMBL/GenBank/DDBJ whole genome shotgun (WGS) entry which is preliminary data.</text>
</comment>
<gene>
    <name evidence="2" type="ORF">MENT_LOCUS37676</name>
</gene>
<evidence type="ECO:0000256" key="1">
    <source>
        <dbReference type="SAM" id="SignalP"/>
    </source>
</evidence>